<dbReference type="PANTHER" id="PTHR33823:SF4">
    <property type="entry name" value="GENERAL STRESS PROTEIN 16O"/>
    <property type="match status" value="1"/>
</dbReference>
<reference evidence="7 8" key="1">
    <citation type="journal article" date="2023" name="ISME J.">
        <title>Cultivation and genomic characterization of novel and ubiquitous marine nitrite-oxidizing bacteria from the Nitrospirales.</title>
        <authorList>
            <person name="Mueller A.J."/>
            <person name="Daebeler A."/>
            <person name="Herbold C.W."/>
            <person name="Kirkegaard R.H."/>
            <person name="Daims H."/>
        </authorList>
    </citation>
    <scope>NUCLEOTIDE SEQUENCE [LARGE SCALE GENOMIC DNA]</scope>
    <source>
        <strain evidence="7 8">EB</strain>
    </source>
</reference>
<dbReference type="SUPFAM" id="SSF57716">
    <property type="entry name" value="Glucocorticoid receptor-like (DNA-binding domain)"/>
    <property type="match status" value="1"/>
</dbReference>
<sequence length="208" mass="22933">MKAKPAKKTTAATSKSTKAGSVKTAATKTSKAVAKRTPSSKPVTKSSSEPKSKPKPKTKAESSSPRPANDVATQTKRPVVLGARAKALRTILLAKRDAVMKQMREQLGQSLTDDQQRRLESAMDSGDQALFDLEREMGISLQEMRNRERQMIEEALSSLDEGTYGKCAECDAEISEKRLAALPFARYCIECQSRMELLEKIEKGEQRI</sequence>
<name>A0ABU3K4Z8_9BACT</name>
<feature type="zinc finger region" description="dksA C4-type" evidence="4">
    <location>
        <begin position="167"/>
        <end position="191"/>
    </location>
</feature>
<evidence type="ECO:0000313" key="7">
    <source>
        <dbReference type="EMBL" id="MDT7041477.1"/>
    </source>
</evidence>
<keyword evidence="8" id="KW-1185">Reference proteome</keyword>
<keyword evidence="3" id="KW-0862">Zinc</keyword>
<dbReference type="Pfam" id="PF01258">
    <property type="entry name" value="zf-dskA_traR"/>
    <property type="match status" value="1"/>
</dbReference>
<keyword evidence="1" id="KW-0479">Metal-binding</keyword>
<accession>A0ABU3K4Z8</accession>
<dbReference type="RefSeq" id="WP_313831829.1">
    <property type="nucleotide sequence ID" value="NZ_JAQOUE010000001.1"/>
</dbReference>
<evidence type="ECO:0000256" key="3">
    <source>
        <dbReference type="ARBA" id="ARBA00022833"/>
    </source>
</evidence>
<evidence type="ECO:0000256" key="4">
    <source>
        <dbReference type="PROSITE-ProRule" id="PRU00510"/>
    </source>
</evidence>
<dbReference type="PANTHER" id="PTHR33823">
    <property type="entry name" value="RNA POLYMERASE-BINDING TRANSCRIPTION FACTOR DKSA-RELATED"/>
    <property type="match status" value="1"/>
</dbReference>
<protein>
    <submittedName>
        <fullName evidence="7">TraR/DksA family transcriptional regulator</fullName>
    </submittedName>
</protein>
<evidence type="ECO:0000313" key="8">
    <source>
        <dbReference type="Proteomes" id="UP001250932"/>
    </source>
</evidence>
<comment type="caution">
    <text evidence="7">The sequence shown here is derived from an EMBL/GenBank/DDBJ whole genome shotgun (WGS) entry which is preliminary data.</text>
</comment>
<gene>
    <name evidence="7" type="ORF">PPG34_03895</name>
</gene>
<dbReference type="EMBL" id="JAQOUE010000001">
    <property type="protein sequence ID" value="MDT7041477.1"/>
    <property type="molecule type" value="Genomic_DNA"/>
</dbReference>
<dbReference type="SUPFAM" id="SSF109635">
    <property type="entry name" value="DnaK suppressor protein DksA, alpha-hairpin domain"/>
    <property type="match status" value="1"/>
</dbReference>
<organism evidence="7 8">
    <name type="scientific">Candidatus Nitronereus thalassa</name>
    <dbReference type="NCBI Taxonomy" id="3020898"/>
    <lineage>
        <taxon>Bacteria</taxon>
        <taxon>Pseudomonadati</taxon>
        <taxon>Nitrospirota</taxon>
        <taxon>Nitrospiria</taxon>
        <taxon>Nitrospirales</taxon>
        <taxon>Nitrospiraceae</taxon>
        <taxon>Candidatus Nitronereus</taxon>
    </lineage>
</organism>
<dbReference type="InterPro" id="IPR037187">
    <property type="entry name" value="DnaK_N"/>
</dbReference>
<feature type="region of interest" description="Disordered" evidence="5">
    <location>
        <begin position="1"/>
        <end position="78"/>
    </location>
</feature>
<dbReference type="Proteomes" id="UP001250932">
    <property type="component" value="Unassembled WGS sequence"/>
</dbReference>
<feature type="domain" description="Zinc finger DksA/TraR C4-type" evidence="6">
    <location>
        <begin position="162"/>
        <end position="196"/>
    </location>
</feature>
<evidence type="ECO:0000259" key="6">
    <source>
        <dbReference type="Pfam" id="PF01258"/>
    </source>
</evidence>
<evidence type="ECO:0000256" key="5">
    <source>
        <dbReference type="SAM" id="MobiDB-lite"/>
    </source>
</evidence>
<dbReference type="PROSITE" id="PS51128">
    <property type="entry name" value="ZF_DKSA_2"/>
    <property type="match status" value="1"/>
</dbReference>
<dbReference type="Gene3D" id="1.20.120.910">
    <property type="entry name" value="DksA, coiled-coil domain"/>
    <property type="match status" value="1"/>
</dbReference>
<feature type="compositionally biased region" description="Low complexity" evidence="5">
    <location>
        <begin position="8"/>
        <end position="49"/>
    </location>
</feature>
<keyword evidence="2" id="KW-0863">Zinc-finger</keyword>
<evidence type="ECO:0000256" key="1">
    <source>
        <dbReference type="ARBA" id="ARBA00022723"/>
    </source>
</evidence>
<proteinExistence type="predicted"/>
<dbReference type="InterPro" id="IPR000962">
    <property type="entry name" value="Znf_DskA_TraR"/>
</dbReference>
<evidence type="ECO:0000256" key="2">
    <source>
        <dbReference type="ARBA" id="ARBA00022771"/>
    </source>
</evidence>